<organism evidence="1 2">
    <name type="scientific">Xanthoceras sorbifolium</name>
    <dbReference type="NCBI Taxonomy" id="99658"/>
    <lineage>
        <taxon>Eukaryota</taxon>
        <taxon>Viridiplantae</taxon>
        <taxon>Streptophyta</taxon>
        <taxon>Embryophyta</taxon>
        <taxon>Tracheophyta</taxon>
        <taxon>Spermatophyta</taxon>
        <taxon>Magnoliopsida</taxon>
        <taxon>eudicotyledons</taxon>
        <taxon>Gunneridae</taxon>
        <taxon>Pentapetalae</taxon>
        <taxon>rosids</taxon>
        <taxon>malvids</taxon>
        <taxon>Sapindales</taxon>
        <taxon>Sapindaceae</taxon>
        <taxon>Xanthoceroideae</taxon>
        <taxon>Xanthoceras</taxon>
    </lineage>
</organism>
<dbReference type="Proteomes" id="UP000827721">
    <property type="component" value="Unassembled WGS sequence"/>
</dbReference>
<proteinExistence type="predicted"/>
<evidence type="ECO:0000313" key="1">
    <source>
        <dbReference type="EMBL" id="KAH7567755.1"/>
    </source>
</evidence>
<name>A0ABQ8HTQ3_9ROSI</name>
<dbReference type="Gene3D" id="3.40.50.2000">
    <property type="entry name" value="Glycogen Phosphorylase B"/>
    <property type="match status" value="1"/>
</dbReference>
<sequence length="164" mass="18203">MICHFTFGTCATALEWGAWKCQAFDIKTGEIRPILRLAEEMALTYSDLKRKSSGPLRGREGGLPKLGDRPPWVSKIEGSVTLMFNTCDDLDGPFIKYMANQMGMLAWGVGPLLSEHNELDPTVEEFPQLANALEESTRSSFGSYNPGQIDTFHMGWRIELKAGG</sequence>
<dbReference type="EMBL" id="JAFEMO010000007">
    <property type="protein sequence ID" value="KAH7567755.1"/>
    <property type="molecule type" value="Genomic_DNA"/>
</dbReference>
<evidence type="ECO:0000313" key="2">
    <source>
        <dbReference type="Proteomes" id="UP000827721"/>
    </source>
</evidence>
<keyword evidence="2" id="KW-1185">Reference proteome</keyword>
<comment type="caution">
    <text evidence="1">The sequence shown here is derived from an EMBL/GenBank/DDBJ whole genome shotgun (WGS) entry which is preliminary data.</text>
</comment>
<reference evidence="1 2" key="1">
    <citation type="submission" date="2021-02" db="EMBL/GenBank/DDBJ databases">
        <title>Plant Genome Project.</title>
        <authorList>
            <person name="Zhang R.-G."/>
        </authorList>
    </citation>
    <scope>NUCLEOTIDE SEQUENCE [LARGE SCALE GENOMIC DNA]</scope>
    <source>
        <tissue evidence="1">Leaves</tissue>
    </source>
</reference>
<accession>A0ABQ8HTQ3</accession>
<protein>
    <submittedName>
        <fullName evidence="1">Uncharacterized protein</fullName>
    </submittedName>
</protein>
<gene>
    <name evidence="1" type="ORF">JRO89_XS07G0140700</name>
</gene>